<feature type="transmembrane region" description="Helical" evidence="5">
    <location>
        <begin position="107"/>
        <end position="128"/>
    </location>
</feature>
<protein>
    <submittedName>
        <fullName evidence="6">Fumarate reductase, 15 kDa hydrophobic protein</fullName>
    </submittedName>
</protein>
<accession>A1WX03</accession>
<reference evidence="7" key="1">
    <citation type="submission" date="2006-12" db="EMBL/GenBank/DDBJ databases">
        <title>Complete sequence of Halorhodospira halophila SL1.</title>
        <authorList>
            <consortium name="US DOE Joint Genome Institute"/>
            <person name="Copeland A."/>
            <person name="Lucas S."/>
            <person name="Lapidus A."/>
            <person name="Barry K."/>
            <person name="Detter J.C."/>
            <person name="Glavina del Rio T."/>
            <person name="Hammon N."/>
            <person name="Israni S."/>
            <person name="Dalin E."/>
            <person name="Tice H."/>
            <person name="Pitluck S."/>
            <person name="Saunders E."/>
            <person name="Brettin T."/>
            <person name="Bruce D."/>
            <person name="Han C."/>
            <person name="Tapia R."/>
            <person name="Schmutz J."/>
            <person name="Larimer F."/>
            <person name="Land M."/>
            <person name="Hauser L."/>
            <person name="Kyrpides N."/>
            <person name="Mikhailova N."/>
            <person name="Hoff W."/>
            <person name="Richardson P."/>
        </authorList>
    </citation>
    <scope>NUCLEOTIDE SEQUENCE [LARGE SCALE GENOMIC DNA]</scope>
    <source>
        <strain evidence="7">DSM 244 / SL1</strain>
    </source>
</reference>
<keyword evidence="4 5" id="KW-0472">Membrane</keyword>
<dbReference type="KEGG" id="hha:Hhal_1448"/>
<organism evidence="6 7">
    <name type="scientific">Halorhodospira halophila (strain DSM 244 / SL1)</name>
    <name type="common">Ectothiorhodospira halophila (strain DSM 244 / SL1)</name>
    <dbReference type="NCBI Taxonomy" id="349124"/>
    <lineage>
        <taxon>Bacteria</taxon>
        <taxon>Pseudomonadati</taxon>
        <taxon>Pseudomonadota</taxon>
        <taxon>Gammaproteobacteria</taxon>
        <taxon>Chromatiales</taxon>
        <taxon>Ectothiorhodospiraceae</taxon>
        <taxon>Halorhodospira</taxon>
    </lineage>
</organism>
<dbReference type="eggNOG" id="COG3029">
    <property type="taxonomic scope" value="Bacteria"/>
</dbReference>
<evidence type="ECO:0000313" key="7">
    <source>
        <dbReference type="Proteomes" id="UP000000647"/>
    </source>
</evidence>
<keyword evidence="7" id="KW-1185">Reference proteome</keyword>
<keyword evidence="1" id="KW-1003">Cell membrane</keyword>
<evidence type="ECO:0000256" key="5">
    <source>
        <dbReference type="SAM" id="Phobius"/>
    </source>
</evidence>
<sequence>MSRPHAYRPTMRGWWQRHPAYRRYLLREGSSVLLALYAIWLLIGVLCLAAGEAAYEGWRALHGHPWLFGLHLAALLAAIFHAVTWFRLLPLTLPVLRWRGYRPTDRMLVWGGWVLSAVLSGGVCLYILGGAG</sequence>
<feature type="transmembrane region" description="Helical" evidence="5">
    <location>
        <begin position="66"/>
        <end position="86"/>
    </location>
</feature>
<dbReference type="InterPro" id="IPR034804">
    <property type="entry name" value="SQR/QFR_C/D"/>
</dbReference>
<dbReference type="RefSeq" id="WP_011814237.1">
    <property type="nucleotide sequence ID" value="NC_008789.1"/>
</dbReference>
<dbReference type="EMBL" id="CP000544">
    <property type="protein sequence ID" value="ABM62215.1"/>
    <property type="molecule type" value="Genomic_DNA"/>
</dbReference>
<name>A1WX03_HALHL</name>
<reference evidence="6 7" key="2">
    <citation type="journal article" date="2013" name="Stand. Genomic Sci.">
        <title>Complete genome sequence of Halorhodospira halophila SL1.</title>
        <authorList>
            <person name="Challacombe J.F."/>
            <person name="Majid S."/>
            <person name="Deole R."/>
            <person name="Brettin T.S."/>
            <person name="Bruce D."/>
            <person name="Delano S.F."/>
            <person name="Detter J.C."/>
            <person name="Gleasner C.D."/>
            <person name="Han C.S."/>
            <person name="Misra M."/>
            <person name="Reitenga K.G."/>
            <person name="Mikhailova N."/>
            <person name="Woyke T."/>
            <person name="Pitluck S."/>
            <person name="Nolan M."/>
            <person name="Land M.L."/>
            <person name="Saunders E."/>
            <person name="Tapia R."/>
            <person name="Lapidus A."/>
            <person name="Ivanova N."/>
            <person name="Hoff W.D."/>
        </authorList>
    </citation>
    <scope>NUCLEOTIDE SEQUENCE [LARGE SCALE GENOMIC DNA]</scope>
    <source>
        <strain evidence="7">DSM 244 / SL1</strain>
    </source>
</reference>
<dbReference type="AlphaFoldDB" id="A1WX03"/>
<dbReference type="Pfam" id="PF02300">
    <property type="entry name" value="Fumarate_red_C"/>
    <property type="match status" value="1"/>
</dbReference>
<keyword evidence="2 5" id="KW-0812">Transmembrane</keyword>
<proteinExistence type="predicted"/>
<dbReference type="STRING" id="349124.Hhal_1448"/>
<dbReference type="GO" id="GO:0016020">
    <property type="term" value="C:membrane"/>
    <property type="evidence" value="ECO:0007669"/>
    <property type="project" value="InterPro"/>
</dbReference>
<evidence type="ECO:0000256" key="2">
    <source>
        <dbReference type="ARBA" id="ARBA00022692"/>
    </source>
</evidence>
<keyword evidence="3 5" id="KW-1133">Transmembrane helix</keyword>
<evidence type="ECO:0000313" key="6">
    <source>
        <dbReference type="EMBL" id="ABM62215.1"/>
    </source>
</evidence>
<dbReference type="Gene3D" id="1.20.1300.10">
    <property type="entry name" value="Fumarate reductase/succinate dehydrogenase, transmembrane subunit"/>
    <property type="match status" value="1"/>
</dbReference>
<dbReference type="Proteomes" id="UP000000647">
    <property type="component" value="Chromosome"/>
</dbReference>
<gene>
    <name evidence="6" type="ordered locus">Hhal_1448</name>
</gene>
<dbReference type="HOGENOM" id="CLU_156492_0_0_6"/>
<feature type="transmembrane region" description="Helical" evidence="5">
    <location>
        <begin position="32"/>
        <end position="54"/>
    </location>
</feature>
<dbReference type="InterPro" id="IPR003510">
    <property type="entry name" value="Fumarate_red_C"/>
</dbReference>
<dbReference type="OrthoDB" id="8909678at2"/>
<dbReference type="SUPFAM" id="SSF81343">
    <property type="entry name" value="Fumarate reductase respiratory complex transmembrane subunits"/>
    <property type="match status" value="1"/>
</dbReference>
<evidence type="ECO:0000256" key="4">
    <source>
        <dbReference type="ARBA" id="ARBA00023136"/>
    </source>
</evidence>
<evidence type="ECO:0000256" key="3">
    <source>
        <dbReference type="ARBA" id="ARBA00022989"/>
    </source>
</evidence>
<evidence type="ECO:0000256" key="1">
    <source>
        <dbReference type="ARBA" id="ARBA00022475"/>
    </source>
</evidence>